<evidence type="ECO:0000313" key="1">
    <source>
        <dbReference type="EMBL" id="GHI77884.1"/>
    </source>
</evidence>
<protein>
    <submittedName>
        <fullName evidence="1">Uncharacterized protein</fullName>
    </submittedName>
</protein>
<comment type="caution">
    <text evidence="1">The sequence shown here is derived from an EMBL/GenBank/DDBJ whole genome shotgun (WGS) entry which is preliminary data.</text>
</comment>
<keyword evidence="2" id="KW-1185">Reference proteome</keyword>
<accession>A0ABQ3TC05</accession>
<dbReference type="EMBL" id="BNED01000005">
    <property type="protein sequence ID" value="GHI77884.1"/>
    <property type="molecule type" value="Genomic_DNA"/>
</dbReference>
<evidence type="ECO:0000313" key="2">
    <source>
        <dbReference type="Proteomes" id="UP000608522"/>
    </source>
</evidence>
<dbReference type="Proteomes" id="UP000608522">
    <property type="component" value="Unassembled WGS sequence"/>
</dbReference>
<sequence>MGADACPHSALRIDIHDELALSSEDILESVPNAHPIDVTITLV</sequence>
<gene>
    <name evidence="1" type="ORF">Sspor_34450</name>
</gene>
<reference evidence="2" key="1">
    <citation type="submission" date="2023-07" db="EMBL/GenBank/DDBJ databases">
        <title>Whole genome shotgun sequence of Streptomyces spororaveus NBRC 15456.</title>
        <authorList>
            <person name="Komaki H."/>
            <person name="Tamura T."/>
        </authorList>
    </citation>
    <scope>NUCLEOTIDE SEQUENCE [LARGE SCALE GENOMIC DNA]</scope>
    <source>
        <strain evidence="2">NBRC 15456</strain>
    </source>
</reference>
<name>A0ABQ3TC05_9ACTN</name>
<proteinExistence type="predicted"/>
<organism evidence="1 2">
    <name type="scientific">Streptomyces spororaveus</name>
    <dbReference type="NCBI Taxonomy" id="284039"/>
    <lineage>
        <taxon>Bacteria</taxon>
        <taxon>Bacillati</taxon>
        <taxon>Actinomycetota</taxon>
        <taxon>Actinomycetes</taxon>
        <taxon>Kitasatosporales</taxon>
        <taxon>Streptomycetaceae</taxon>
        <taxon>Streptomyces</taxon>
    </lineage>
</organism>
<dbReference type="RefSeq" id="WP_266817070.1">
    <property type="nucleotide sequence ID" value="NZ_BAAATO010000013.1"/>
</dbReference>